<sequence>MHLTGKQLDRRGAHYDLHRPTNDTDVRDLTYDQEGEWGGLGDMLEAYTDDESSLGLAFNANADRLIFYIGNDSAIHQFHAIDDSESDGLNNSGWHTSGSPDNAASAWPRADIPNADFTVAYDSDLDKIWLYYVVNGSMTQVHQSSAGVWEPAVALPKFNATAAVVKPEPPEPESGGDSGGLSGSGKVGVGVGVGLGIPIIGAIIAAYTLWHVRRSRQSHEADLAVAAAPAVTPGSPAPQYTSGYWGDGGQGAGLGYWANGQWVQPHPDLVQQQQQQQQQQVYAATGGAKPDGSQWQQLDPRFSQMYLGGGSPPPAPVHEMAHQEPAYEVAGDGQVPEMPGSQQQSAPTPIPATAPAPAPIPSEQQSCLPDARCQGPTQVSD</sequence>
<keyword evidence="2" id="KW-0472">Membrane</keyword>
<feature type="region of interest" description="Disordered" evidence="1">
    <location>
        <begin position="1"/>
        <end position="22"/>
    </location>
</feature>
<keyword evidence="2" id="KW-1133">Transmembrane helix</keyword>
<feature type="transmembrane region" description="Helical" evidence="2">
    <location>
        <begin position="187"/>
        <end position="210"/>
    </location>
</feature>
<comment type="caution">
    <text evidence="3">The sequence shown here is derived from an EMBL/GenBank/DDBJ whole genome shotgun (WGS) entry which is preliminary data.</text>
</comment>
<keyword evidence="2" id="KW-0812">Transmembrane</keyword>
<keyword evidence="4" id="KW-1185">Reference proteome</keyword>
<feature type="region of interest" description="Disordered" evidence="1">
    <location>
        <begin position="270"/>
        <end position="295"/>
    </location>
</feature>
<gene>
    <name evidence="3" type="ORF">SLS62_010055</name>
</gene>
<feature type="region of interest" description="Disordered" evidence="1">
    <location>
        <begin position="324"/>
        <end position="381"/>
    </location>
</feature>
<dbReference type="AlphaFoldDB" id="A0AAN9YH89"/>
<reference evidence="3 4" key="1">
    <citation type="submission" date="2024-02" db="EMBL/GenBank/DDBJ databases">
        <title>De novo assembly and annotation of 12 fungi associated with fruit tree decline syndrome in Ontario, Canada.</title>
        <authorList>
            <person name="Sulman M."/>
            <person name="Ellouze W."/>
            <person name="Ilyukhin E."/>
        </authorList>
    </citation>
    <scope>NUCLEOTIDE SEQUENCE [LARGE SCALE GENOMIC DNA]</scope>
    <source>
        <strain evidence="3 4">M11/M66-122</strain>
    </source>
</reference>
<feature type="compositionally biased region" description="Basic and acidic residues" evidence="1">
    <location>
        <begin position="7"/>
        <end position="22"/>
    </location>
</feature>
<dbReference type="Proteomes" id="UP001320420">
    <property type="component" value="Unassembled WGS sequence"/>
</dbReference>
<proteinExistence type="predicted"/>
<dbReference type="EMBL" id="JAKJXP020000116">
    <property type="protein sequence ID" value="KAK7744753.1"/>
    <property type="molecule type" value="Genomic_DNA"/>
</dbReference>
<feature type="compositionally biased region" description="Pro residues" evidence="1">
    <location>
        <begin position="348"/>
        <end position="360"/>
    </location>
</feature>
<evidence type="ECO:0000313" key="4">
    <source>
        <dbReference type="Proteomes" id="UP001320420"/>
    </source>
</evidence>
<evidence type="ECO:0000256" key="2">
    <source>
        <dbReference type="SAM" id="Phobius"/>
    </source>
</evidence>
<name>A0AAN9YH89_9PEZI</name>
<evidence type="ECO:0000256" key="1">
    <source>
        <dbReference type="SAM" id="MobiDB-lite"/>
    </source>
</evidence>
<feature type="compositionally biased region" description="Low complexity" evidence="1">
    <location>
        <begin position="271"/>
        <end position="280"/>
    </location>
</feature>
<protein>
    <submittedName>
        <fullName evidence="3">Uncharacterized protein</fullName>
    </submittedName>
</protein>
<evidence type="ECO:0000313" key="3">
    <source>
        <dbReference type="EMBL" id="KAK7744753.1"/>
    </source>
</evidence>
<accession>A0AAN9YH89</accession>
<organism evidence="3 4">
    <name type="scientific">Diatrype stigma</name>
    <dbReference type="NCBI Taxonomy" id="117547"/>
    <lineage>
        <taxon>Eukaryota</taxon>
        <taxon>Fungi</taxon>
        <taxon>Dikarya</taxon>
        <taxon>Ascomycota</taxon>
        <taxon>Pezizomycotina</taxon>
        <taxon>Sordariomycetes</taxon>
        <taxon>Xylariomycetidae</taxon>
        <taxon>Xylariales</taxon>
        <taxon>Diatrypaceae</taxon>
        <taxon>Diatrype</taxon>
    </lineage>
</organism>